<protein>
    <submittedName>
        <fullName evidence="1">Uncharacterized protein</fullName>
    </submittedName>
</protein>
<comment type="caution">
    <text evidence="1">The sequence shown here is derived from an EMBL/GenBank/DDBJ whole genome shotgun (WGS) entry which is preliminary data.</text>
</comment>
<organism evidence="1 2">
    <name type="scientific">Aerophobetes bacterium</name>
    <dbReference type="NCBI Taxonomy" id="2030807"/>
    <lineage>
        <taxon>Bacteria</taxon>
        <taxon>Candidatus Aerophobota</taxon>
    </lineage>
</organism>
<dbReference type="AlphaFoldDB" id="A0A523VZW5"/>
<proteinExistence type="predicted"/>
<sequence length="112" mass="12391">MRRYGVKGMVAILTIALVLGLASSGFSQGKWVFGIKGDVTLVEPFVVGGDWTEKWNDDVDDINQWLEDIETVLEALGGDVTLNTAEKITRGYSVHAYLERRIGEKFGIRTSV</sequence>
<accession>A0A523VZW5</accession>
<dbReference type="Proteomes" id="UP000319130">
    <property type="component" value="Unassembled WGS sequence"/>
</dbReference>
<evidence type="ECO:0000313" key="1">
    <source>
        <dbReference type="EMBL" id="TET60315.1"/>
    </source>
</evidence>
<reference evidence="1 2" key="1">
    <citation type="submission" date="2019-03" db="EMBL/GenBank/DDBJ databases">
        <title>Metabolic potential of uncultured bacteria and archaea associated with petroleum seepage in deep-sea sediments.</title>
        <authorList>
            <person name="Dong X."/>
            <person name="Hubert C."/>
        </authorList>
    </citation>
    <scope>NUCLEOTIDE SEQUENCE [LARGE SCALE GENOMIC DNA]</scope>
    <source>
        <strain evidence="1">E29_bin52</strain>
    </source>
</reference>
<feature type="non-terminal residue" evidence="1">
    <location>
        <position position="112"/>
    </location>
</feature>
<gene>
    <name evidence="1" type="ORF">E3J48_06860</name>
</gene>
<dbReference type="EMBL" id="SOIZ01000307">
    <property type="protein sequence ID" value="TET60315.1"/>
    <property type="molecule type" value="Genomic_DNA"/>
</dbReference>
<name>A0A523VZW5_UNCAE</name>
<evidence type="ECO:0000313" key="2">
    <source>
        <dbReference type="Proteomes" id="UP000319130"/>
    </source>
</evidence>